<gene>
    <name evidence="3" type="ORF">C1645_752237</name>
</gene>
<reference evidence="3 4" key="1">
    <citation type="submission" date="2018-06" db="EMBL/GenBank/DDBJ databases">
        <title>Comparative genomics reveals the genomic features of Rhizophagus irregularis, R. cerebriforme, R. diaphanum and Gigaspora rosea, and their symbiotic lifestyle signature.</title>
        <authorList>
            <person name="Morin E."/>
            <person name="San Clemente H."/>
            <person name="Chen E.C.H."/>
            <person name="De La Providencia I."/>
            <person name="Hainaut M."/>
            <person name="Kuo A."/>
            <person name="Kohler A."/>
            <person name="Murat C."/>
            <person name="Tang N."/>
            <person name="Roy S."/>
            <person name="Loubradou J."/>
            <person name="Henrissat B."/>
            <person name="Grigoriev I.V."/>
            <person name="Corradi N."/>
            <person name="Roux C."/>
            <person name="Martin F.M."/>
        </authorList>
    </citation>
    <scope>NUCLEOTIDE SEQUENCE [LARGE SCALE GENOMIC DNA]</scope>
    <source>
        <strain evidence="3 4">DAOM 227022</strain>
    </source>
</reference>
<feature type="chain" id="PRO_5017397822" evidence="2">
    <location>
        <begin position="25"/>
        <end position="568"/>
    </location>
</feature>
<dbReference type="InterPro" id="IPR007245">
    <property type="entry name" value="PIG-T"/>
</dbReference>
<accession>A0A397TKL6</accession>
<evidence type="ECO:0000313" key="4">
    <source>
        <dbReference type="Proteomes" id="UP000265703"/>
    </source>
</evidence>
<keyword evidence="4" id="KW-1185">Reference proteome</keyword>
<sequence length="568" mass="64809">MWQLGRLFLFFLVFIFIVLKFTVAENFHHNDNFKESLTIKPLSDGKLLTHFQFNVRISGIKEGKTFNHYKFFPRAIGQIIQSYNARELHLTFTQGRWNYEDWGYPIAPSAGTGVELWAWLWKDEKLDKNWKSLTNALAGLFCASLNFIDDTITVQPQLSFRPEGSYNATEISTHAELRYGSLPHENVCTENLTPWIKLLPCKSTSGIASLLNGHKLYDSNFHSMSIHVQPVCEDSRCLNKQLEIIQTVSAVVDPVRNSGKRDWSLNQIFGRQLSQACPLAEGSKLEVILPEDCDYKLSPDADDVTHMDGGTNIALYNLKNLQLTTDISMTWKEDIFEYNLNFEQPRIYAHRFFTGYGQERGGIKVNIFNKSPNISVPIIYYDVIPWFLKLYLHTLKVQINGKEVQDNPIKDLYYQPAVDRSRPNVIEAELLLPPNSITTLSINFDKVFLKYTEHPPDANRGFDIGSAVISSTGEIVGDFNYLYDVVTRNCSEDTPRAACYHYSIRVYTETLLVSLPTPDFSMPYNVITLTCTVIALFFGSMFNLLTRGFVALQPNEDNKNKEGKDAAK</sequence>
<dbReference type="STRING" id="658196.A0A397TKL6"/>
<feature type="transmembrane region" description="Helical" evidence="1">
    <location>
        <begin position="524"/>
        <end position="545"/>
    </location>
</feature>
<protein>
    <submittedName>
        <fullName evidence="3">GPI transamidase component PIG-T</fullName>
    </submittedName>
</protein>
<dbReference type="GO" id="GO:0016255">
    <property type="term" value="P:attachment of GPI anchor to protein"/>
    <property type="evidence" value="ECO:0007669"/>
    <property type="project" value="InterPro"/>
</dbReference>
<name>A0A397TKL6_9GLOM</name>
<comment type="caution">
    <text evidence="3">The sequence shown here is derived from an EMBL/GenBank/DDBJ whole genome shotgun (WGS) entry which is preliminary data.</text>
</comment>
<keyword evidence="1" id="KW-0472">Membrane</keyword>
<evidence type="ECO:0000313" key="3">
    <source>
        <dbReference type="EMBL" id="RIA97456.1"/>
    </source>
</evidence>
<dbReference type="PANTHER" id="PTHR12959">
    <property type="entry name" value="GPI TRANSAMIDASE COMPONENT PIG-T-RELATED"/>
    <property type="match status" value="1"/>
</dbReference>
<proteinExistence type="predicted"/>
<dbReference type="GO" id="GO:0042765">
    <property type="term" value="C:GPI-anchor transamidase complex"/>
    <property type="evidence" value="ECO:0007669"/>
    <property type="project" value="InterPro"/>
</dbReference>
<dbReference type="Pfam" id="PF04113">
    <property type="entry name" value="Gpi16"/>
    <property type="match status" value="1"/>
</dbReference>
<dbReference type="PANTHER" id="PTHR12959:SF11">
    <property type="entry name" value="GPI TRANSAMIDASE COMPONENT PIG-T"/>
    <property type="match status" value="1"/>
</dbReference>
<evidence type="ECO:0000256" key="2">
    <source>
        <dbReference type="SAM" id="SignalP"/>
    </source>
</evidence>
<keyword evidence="1" id="KW-1133">Transmembrane helix</keyword>
<feature type="signal peptide" evidence="2">
    <location>
        <begin position="1"/>
        <end position="24"/>
    </location>
</feature>
<dbReference type="Proteomes" id="UP000265703">
    <property type="component" value="Unassembled WGS sequence"/>
</dbReference>
<keyword evidence="2" id="KW-0732">Signal</keyword>
<dbReference type="AlphaFoldDB" id="A0A397TKL6"/>
<dbReference type="EMBL" id="QKYT01000029">
    <property type="protein sequence ID" value="RIA97456.1"/>
    <property type="molecule type" value="Genomic_DNA"/>
</dbReference>
<organism evidence="3 4">
    <name type="scientific">Glomus cerebriforme</name>
    <dbReference type="NCBI Taxonomy" id="658196"/>
    <lineage>
        <taxon>Eukaryota</taxon>
        <taxon>Fungi</taxon>
        <taxon>Fungi incertae sedis</taxon>
        <taxon>Mucoromycota</taxon>
        <taxon>Glomeromycotina</taxon>
        <taxon>Glomeromycetes</taxon>
        <taxon>Glomerales</taxon>
        <taxon>Glomeraceae</taxon>
        <taxon>Glomus</taxon>
    </lineage>
</organism>
<evidence type="ECO:0000256" key="1">
    <source>
        <dbReference type="SAM" id="Phobius"/>
    </source>
</evidence>
<dbReference type="OrthoDB" id="331263at2759"/>
<keyword evidence="1" id="KW-0812">Transmembrane</keyword>